<feature type="domain" description="PKD" evidence="1">
    <location>
        <begin position="679"/>
        <end position="740"/>
    </location>
</feature>
<evidence type="ECO:0000259" key="1">
    <source>
        <dbReference type="PROSITE" id="PS50093"/>
    </source>
</evidence>
<dbReference type="Pfam" id="PF00801">
    <property type="entry name" value="PKD"/>
    <property type="match status" value="1"/>
</dbReference>
<evidence type="ECO:0008006" key="5">
    <source>
        <dbReference type="Google" id="ProtNLM"/>
    </source>
</evidence>
<sequence>MAGESGAQPMSYTDTNGITFTVTAKANAGQTVNVQNVGLAVTGGSSETRIDGSESLELALSVSGGNLASLSASFLVGSLGTDEGFDVTDGTSTVVIAELADSLVEYGTGKELDGLVPLTESNVSTWSINFSVNAGYPDTKGILNALLLNYTVATETNPPVQYPLYAEADQLYSNNVAYDLTSESYSYSEIFRTETYPYPVFNDSHGTPLVSWNDSTFVVFADAGRRVKIAKITGDTVEEAYLDNVEYQTEDFYANSDGDPDNDIVGPDFYRMIEADGHHDLCMSIDKDGYIHIVGDMHNFPDVAGNMDHLPMRYFNSHCLYWRSDNPGDISSFSFKGDDPTTCPQGYGFTYLQFHKDLEGELFFSSRAFQGDPAKRARRAQATSRYDAENGTWSIVGGKAFEPDGYDVTFWEDNAEGGGSYVKMYGDLSFDRENKMHMATGILNYDADVVQTVWAVLTDLLYLQSTDGGLTMKKTDGSVVSIPARAEAGANQAEIIYTTDYLSDPDNQEYLNAPVQIAHDISNNPYVLCKPKHTDGLTILSQGPTKLFGWSAAHGWTGYEDVVSDYQYFFTDPAGVMTVINESKVTRFWDAASNSVVTADWDRVKAYDREYVKMTGNLQVLCEDTATGELVVKRMEITRPGLGLITPPTDPVTNHPPEITGAATINGTALSVAATDADGDPLTYTWSMAYGPADVSFSLNGTEASSNTVATFTQSGSYELKVAVSDGIETRISTCSFIHVAGDPNAPRITTEANASPAALILGETAALSVGATNAAAGGNAIYTWLKSSGPGSVSFSVNGTTSSSTTEASFDATGTYELQVTISNSAGTASSSCTVDVNGLPPVPANGYLAIDFSSQAFESFVNDNEFFDRTGTVEVVESGAGVRFIGDLWKAFPIDYQMTADTVLEFDFSCLNEGELHAIAMTDTPSWDFTGSRYDLIKLHGTDSGLYIMDRDGGYTGGTNRYSIAIGQLLTLNTEQKNYLDFVNADNSGEITPDAQSTFANVIIYEPAGDADGDGQSNLAEIRLGTDPADAASMFGINGGTVLPDLGKIRISWPSQADIQYRVSASPDLAEWNVVRGWAVAQTPPEDVFEADLAPSNGFFKVEAQIQ</sequence>
<proteinExistence type="predicted"/>
<accession>A0A6C2UEQ1</accession>
<reference evidence="3 4" key="1">
    <citation type="submission" date="2019-04" db="EMBL/GenBank/DDBJ databases">
        <authorList>
            <person name="Van Vliet M D."/>
        </authorList>
    </citation>
    <scope>NUCLEOTIDE SEQUENCE [LARGE SCALE GENOMIC DNA]</scope>
    <source>
        <strain evidence="3 4">F21</strain>
    </source>
</reference>
<keyword evidence="4" id="KW-1185">Reference proteome</keyword>
<evidence type="ECO:0000313" key="3">
    <source>
        <dbReference type="EMBL" id="VGO18635.1"/>
    </source>
</evidence>
<organism evidence="3 4">
    <name type="scientific">Pontiella sulfatireligans</name>
    <dbReference type="NCBI Taxonomy" id="2750658"/>
    <lineage>
        <taxon>Bacteria</taxon>
        <taxon>Pseudomonadati</taxon>
        <taxon>Kiritimatiellota</taxon>
        <taxon>Kiritimatiellia</taxon>
        <taxon>Kiritimatiellales</taxon>
        <taxon>Pontiellaceae</taxon>
        <taxon>Pontiella</taxon>
    </lineage>
</organism>
<evidence type="ECO:0000259" key="2">
    <source>
        <dbReference type="PROSITE" id="PS50835"/>
    </source>
</evidence>
<gene>
    <name evidence="3" type="ORF">SCARR_00688</name>
</gene>
<feature type="domain" description="Ig-like" evidence="2">
    <location>
        <begin position="747"/>
        <end position="836"/>
    </location>
</feature>
<dbReference type="SMART" id="SM00089">
    <property type="entry name" value="PKD"/>
    <property type="match status" value="2"/>
</dbReference>
<dbReference type="Pfam" id="PF15892">
    <property type="entry name" value="BNR_4"/>
    <property type="match status" value="1"/>
</dbReference>
<dbReference type="InterPro" id="IPR007110">
    <property type="entry name" value="Ig-like_dom"/>
</dbReference>
<name>A0A6C2UEQ1_9BACT</name>
<dbReference type="AlphaFoldDB" id="A0A6C2UEQ1"/>
<dbReference type="PROSITE" id="PS50093">
    <property type="entry name" value="PKD"/>
    <property type="match status" value="2"/>
</dbReference>
<dbReference type="InterPro" id="IPR013783">
    <property type="entry name" value="Ig-like_fold"/>
</dbReference>
<dbReference type="Proteomes" id="UP000346198">
    <property type="component" value="Unassembled WGS sequence"/>
</dbReference>
<dbReference type="InterPro" id="IPR022409">
    <property type="entry name" value="PKD/Chitinase_dom"/>
</dbReference>
<feature type="domain" description="PKD" evidence="1">
    <location>
        <begin position="765"/>
        <end position="838"/>
    </location>
</feature>
<dbReference type="Gene3D" id="2.60.40.10">
    <property type="entry name" value="Immunoglobulins"/>
    <property type="match status" value="2"/>
</dbReference>
<evidence type="ECO:0000313" key="4">
    <source>
        <dbReference type="Proteomes" id="UP000346198"/>
    </source>
</evidence>
<dbReference type="EMBL" id="CAAHFH010000001">
    <property type="protein sequence ID" value="VGO18635.1"/>
    <property type="molecule type" value="Genomic_DNA"/>
</dbReference>
<protein>
    <recommendedName>
        <fullName evidence="5">PKD domain-containing protein</fullName>
    </recommendedName>
</protein>
<dbReference type="InterPro" id="IPR035986">
    <property type="entry name" value="PKD_dom_sf"/>
</dbReference>
<dbReference type="InterPro" id="IPR000601">
    <property type="entry name" value="PKD_dom"/>
</dbReference>
<dbReference type="PROSITE" id="PS50835">
    <property type="entry name" value="IG_LIKE"/>
    <property type="match status" value="1"/>
</dbReference>
<dbReference type="SUPFAM" id="SSF49299">
    <property type="entry name" value="PKD domain"/>
    <property type="match status" value="2"/>
</dbReference>